<dbReference type="InterPro" id="IPR043766">
    <property type="entry name" value="BfmA-like"/>
</dbReference>
<name>A0A7K1UDW6_9BACT</name>
<feature type="region of interest" description="Disordered" evidence="1">
    <location>
        <begin position="190"/>
        <end position="210"/>
    </location>
</feature>
<evidence type="ECO:0000256" key="1">
    <source>
        <dbReference type="SAM" id="MobiDB-lite"/>
    </source>
</evidence>
<dbReference type="Proteomes" id="UP000461730">
    <property type="component" value="Unassembled WGS sequence"/>
</dbReference>
<dbReference type="AlphaFoldDB" id="A0A7K1UDW6"/>
<feature type="compositionally biased region" description="Polar residues" evidence="1">
    <location>
        <begin position="259"/>
        <end position="270"/>
    </location>
</feature>
<gene>
    <name evidence="2" type="ORF">GO493_29915</name>
</gene>
<evidence type="ECO:0000313" key="3">
    <source>
        <dbReference type="Proteomes" id="UP000461730"/>
    </source>
</evidence>
<sequence length="331" mass="36909">MFVKVHKATKTPAADNKGSCLTLAQYLEKENAGKEPGDKMAFFNHRYDNVARSTAVAQIDNNHKNLSKSDNKFFMVSINPSHHEMQHLIKVTTGREGITEFTQLTRKEQEKVFVEMRNYTRKVMDVYAQNFDRPNVRDGGDLVYFAKIETMRKWHPWDREVRNGQAKAGELKQGLNVHVHVCVSRNDVTQTTKLSPESRSRGGKQQLNGKAVQQGFNHEAFKEKSGAAFRSTYNYKGYEKEQYSRRSGKSSQGGAGTLLSRSMPNASSVTGKAKQKIKDVVLQGQFKTETKIVKNIATAAAIVVNPAAAVNIAKKKLLSILKGVASSGNEI</sequence>
<reference evidence="2 3" key="1">
    <citation type="submission" date="2019-12" db="EMBL/GenBank/DDBJ databases">
        <title>Chitinophaga sp. strain ysch24 (GDMCC 1.1355), whole genome shotgun sequence.</title>
        <authorList>
            <person name="Zhang X."/>
        </authorList>
    </citation>
    <scope>NUCLEOTIDE SEQUENCE [LARGE SCALE GENOMIC DNA]</scope>
    <source>
        <strain evidence="3">ysch24</strain>
    </source>
</reference>
<organism evidence="2 3">
    <name type="scientific">Chitinophaga tropicalis</name>
    <dbReference type="NCBI Taxonomy" id="2683588"/>
    <lineage>
        <taxon>Bacteria</taxon>
        <taxon>Pseudomonadati</taxon>
        <taxon>Bacteroidota</taxon>
        <taxon>Chitinophagia</taxon>
        <taxon>Chitinophagales</taxon>
        <taxon>Chitinophagaceae</taxon>
        <taxon>Chitinophaga</taxon>
    </lineage>
</organism>
<dbReference type="EMBL" id="WRXN01000028">
    <property type="protein sequence ID" value="MVT12506.1"/>
    <property type="molecule type" value="Genomic_DNA"/>
</dbReference>
<protein>
    <submittedName>
        <fullName evidence="2">Mobilization protein</fullName>
    </submittedName>
</protein>
<feature type="region of interest" description="Disordered" evidence="1">
    <location>
        <begin position="240"/>
        <end position="270"/>
    </location>
</feature>
<keyword evidence="3" id="KW-1185">Reference proteome</keyword>
<comment type="caution">
    <text evidence="2">The sequence shown here is derived from an EMBL/GenBank/DDBJ whole genome shotgun (WGS) entry which is preliminary data.</text>
</comment>
<proteinExistence type="predicted"/>
<dbReference type="Pfam" id="PF18976">
    <property type="entry name" value="DUF5712"/>
    <property type="match status" value="1"/>
</dbReference>
<feature type="compositionally biased region" description="Polar residues" evidence="1">
    <location>
        <begin position="190"/>
        <end position="208"/>
    </location>
</feature>
<accession>A0A7K1UDW6</accession>
<dbReference type="RefSeq" id="WP_157309922.1">
    <property type="nucleotide sequence ID" value="NZ_WRXN01000028.1"/>
</dbReference>
<evidence type="ECO:0000313" key="2">
    <source>
        <dbReference type="EMBL" id="MVT12506.1"/>
    </source>
</evidence>